<evidence type="ECO:0000256" key="2">
    <source>
        <dbReference type="ARBA" id="ARBA00022448"/>
    </source>
</evidence>
<evidence type="ECO:0000256" key="7">
    <source>
        <dbReference type="RuleBase" id="RU363032"/>
    </source>
</evidence>
<accession>A0ABT7K4I9</accession>
<feature type="transmembrane region" description="Helical" evidence="7">
    <location>
        <begin position="71"/>
        <end position="91"/>
    </location>
</feature>
<keyword evidence="6 7" id="KW-0472">Membrane</keyword>
<organism evidence="9 10">
    <name type="scientific">Rhizobium mayense</name>
    <dbReference type="NCBI Taxonomy" id="1312184"/>
    <lineage>
        <taxon>Bacteria</taxon>
        <taxon>Pseudomonadati</taxon>
        <taxon>Pseudomonadota</taxon>
        <taxon>Alphaproteobacteria</taxon>
        <taxon>Hyphomicrobiales</taxon>
        <taxon>Rhizobiaceae</taxon>
        <taxon>Rhizobium/Agrobacterium group</taxon>
        <taxon>Rhizobium</taxon>
    </lineage>
</organism>
<keyword evidence="5 7" id="KW-1133">Transmembrane helix</keyword>
<dbReference type="InterPro" id="IPR000515">
    <property type="entry name" value="MetI-like"/>
</dbReference>
<sequence length="290" mass="32006">MPDRLWRFLTIGPAVILFLGLTVLPMINLAVLSFHDIDWAQGLSSWTFTGVKHYVELRSDALFGDSIRNTLIFAMMAVTIQMVIGFALAVLTSSVVHGRLFYRTVFLLPILVPGIIIGAIWKLMFSFDFGILNTIVAAIGMTPQDWLGDANYALASIIVVDIWHWTPFCFLLLLASLETLPQDVYEAAAIDGASNWQSLRLITIPLMLPAIAVTFVFRLILAFKVFDEVFLLTGGGPGSSTEVVSFTIYRRFFTEDQPGYGSAMSIATFAFIALLIIVVTAATQRKGARP</sequence>
<gene>
    <name evidence="9" type="ORF">PY649_32145</name>
</gene>
<dbReference type="Pfam" id="PF00528">
    <property type="entry name" value="BPD_transp_1"/>
    <property type="match status" value="1"/>
</dbReference>
<proteinExistence type="inferred from homology"/>
<feature type="transmembrane region" description="Helical" evidence="7">
    <location>
        <begin position="12"/>
        <end position="34"/>
    </location>
</feature>
<comment type="similarity">
    <text evidence="7">Belongs to the binding-protein-dependent transport system permease family.</text>
</comment>
<keyword evidence="4 7" id="KW-0812">Transmembrane</keyword>
<dbReference type="SUPFAM" id="SSF161098">
    <property type="entry name" value="MetI-like"/>
    <property type="match status" value="1"/>
</dbReference>
<dbReference type="InterPro" id="IPR035906">
    <property type="entry name" value="MetI-like_sf"/>
</dbReference>
<dbReference type="CDD" id="cd06261">
    <property type="entry name" value="TM_PBP2"/>
    <property type="match status" value="1"/>
</dbReference>
<keyword evidence="2 7" id="KW-0813">Transport</keyword>
<protein>
    <submittedName>
        <fullName evidence="9">Sugar ABC transporter permease</fullName>
    </submittedName>
</protein>
<evidence type="ECO:0000256" key="1">
    <source>
        <dbReference type="ARBA" id="ARBA00004651"/>
    </source>
</evidence>
<evidence type="ECO:0000313" key="9">
    <source>
        <dbReference type="EMBL" id="MDL2403528.1"/>
    </source>
</evidence>
<comment type="caution">
    <text evidence="9">The sequence shown here is derived from an EMBL/GenBank/DDBJ whole genome shotgun (WGS) entry which is preliminary data.</text>
</comment>
<feature type="transmembrane region" description="Helical" evidence="7">
    <location>
        <begin position="260"/>
        <end position="282"/>
    </location>
</feature>
<keyword evidence="10" id="KW-1185">Reference proteome</keyword>
<dbReference type="Proteomes" id="UP001172645">
    <property type="component" value="Unassembled WGS sequence"/>
</dbReference>
<dbReference type="Gene3D" id="1.10.3720.10">
    <property type="entry name" value="MetI-like"/>
    <property type="match status" value="1"/>
</dbReference>
<dbReference type="InterPro" id="IPR051393">
    <property type="entry name" value="ABC_transporter_permease"/>
</dbReference>
<name>A0ABT7K4I9_9HYPH</name>
<dbReference type="EMBL" id="JARFYM010000050">
    <property type="protein sequence ID" value="MDL2403528.1"/>
    <property type="molecule type" value="Genomic_DNA"/>
</dbReference>
<comment type="subcellular location">
    <subcellularLocation>
        <location evidence="1 7">Cell membrane</location>
        <topology evidence="1 7">Multi-pass membrane protein</topology>
    </subcellularLocation>
</comment>
<feature type="transmembrane region" description="Helical" evidence="7">
    <location>
        <begin position="198"/>
        <end position="221"/>
    </location>
</feature>
<feature type="domain" description="ABC transmembrane type-1" evidence="8">
    <location>
        <begin position="67"/>
        <end position="281"/>
    </location>
</feature>
<evidence type="ECO:0000259" key="8">
    <source>
        <dbReference type="PROSITE" id="PS50928"/>
    </source>
</evidence>
<evidence type="ECO:0000313" key="10">
    <source>
        <dbReference type="Proteomes" id="UP001172645"/>
    </source>
</evidence>
<evidence type="ECO:0000256" key="4">
    <source>
        <dbReference type="ARBA" id="ARBA00022692"/>
    </source>
</evidence>
<feature type="transmembrane region" description="Helical" evidence="7">
    <location>
        <begin position="152"/>
        <end position="177"/>
    </location>
</feature>
<dbReference type="PANTHER" id="PTHR30193:SF37">
    <property type="entry name" value="INNER MEMBRANE ABC TRANSPORTER PERMEASE PROTEIN YCJO"/>
    <property type="match status" value="1"/>
</dbReference>
<feature type="transmembrane region" description="Helical" evidence="7">
    <location>
        <begin position="100"/>
        <end position="121"/>
    </location>
</feature>
<reference evidence="9" key="1">
    <citation type="submission" date="2023-06" db="EMBL/GenBank/DDBJ databases">
        <title>Phylogenetic Diversity of Rhizobium strains.</title>
        <authorList>
            <person name="Moura F.T."/>
            <person name="Helene L.C.F."/>
            <person name="Hungria M."/>
        </authorList>
    </citation>
    <scope>NUCLEOTIDE SEQUENCE</scope>
    <source>
        <strain evidence="9">CCGE526</strain>
    </source>
</reference>
<evidence type="ECO:0000256" key="6">
    <source>
        <dbReference type="ARBA" id="ARBA00023136"/>
    </source>
</evidence>
<keyword evidence="3" id="KW-1003">Cell membrane</keyword>
<dbReference type="PROSITE" id="PS50928">
    <property type="entry name" value="ABC_TM1"/>
    <property type="match status" value="1"/>
</dbReference>
<dbReference type="PANTHER" id="PTHR30193">
    <property type="entry name" value="ABC TRANSPORTER PERMEASE PROTEIN"/>
    <property type="match status" value="1"/>
</dbReference>
<evidence type="ECO:0000256" key="5">
    <source>
        <dbReference type="ARBA" id="ARBA00022989"/>
    </source>
</evidence>
<dbReference type="RefSeq" id="WP_285872965.1">
    <property type="nucleotide sequence ID" value="NZ_JARFYM010000050.1"/>
</dbReference>
<evidence type="ECO:0000256" key="3">
    <source>
        <dbReference type="ARBA" id="ARBA00022475"/>
    </source>
</evidence>